<evidence type="ECO:0000256" key="1">
    <source>
        <dbReference type="SAM" id="MobiDB-lite"/>
    </source>
</evidence>
<evidence type="ECO:0000313" key="2">
    <source>
        <dbReference type="EMBL" id="AOJ05405.1"/>
    </source>
</evidence>
<gene>
    <name evidence="2" type="ORF">WS70_27340</name>
</gene>
<reference evidence="2 3" key="1">
    <citation type="submission" date="2015-12" db="EMBL/GenBank/DDBJ databases">
        <title>Diversity of Burkholderia near neighbor genomes.</title>
        <authorList>
            <person name="Sahl J."/>
            <person name="Wagner D."/>
            <person name="Keim P."/>
        </authorList>
    </citation>
    <scope>NUCLEOTIDE SEQUENCE [LARGE SCALE GENOMIC DNA]</scope>
    <source>
        <strain evidence="2 3">BDU6</strain>
    </source>
</reference>
<dbReference type="EMBL" id="CP013387">
    <property type="protein sequence ID" value="AOJ05405.1"/>
    <property type="molecule type" value="Genomic_DNA"/>
</dbReference>
<proteinExistence type="predicted"/>
<keyword evidence="3" id="KW-1185">Reference proteome</keyword>
<feature type="region of interest" description="Disordered" evidence="1">
    <location>
        <begin position="1"/>
        <end position="36"/>
    </location>
</feature>
<sequence length="69" mass="7734">MTGFDHRLQAGAPMPSRQRTPRRHGRTGEPTNRRDFAALRPSPHARRCGALERFDLSSRWPASVAAPGR</sequence>
<name>A0A1B4FP29_9BURK</name>
<dbReference type="KEGG" id="buu:WS70_27340"/>
<dbReference type="AlphaFoldDB" id="A0A1B4FP29"/>
<dbReference type="Proteomes" id="UP000062519">
    <property type="component" value="Chromosome 2"/>
</dbReference>
<accession>A0A1B4FP29</accession>
<organism evidence="2 3">
    <name type="scientific">Burkholderia mayonis</name>
    <dbReference type="NCBI Taxonomy" id="1385591"/>
    <lineage>
        <taxon>Bacteria</taxon>
        <taxon>Pseudomonadati</taxon>
        <taxon>Pseudomonadota</taxon>
        <taxon>Betaproteobacteria</taxon>
        <taxon>Burkholderiales</taxon>
        <taxon>Burkholderiaceae</taxon>
        <taxon>Burkholderia</taxon>
        <taxon>pseudomallei group</taxon>
    </lineage>
</organism>
<evidence type="ECO:0000313" key="3">
    <source>
        <dbReference type="Proteomes" id="UP000062519"/>
    </source>
</evidence>
<protein>
    <submittedName>
        <fullName evidence="2">Uncharacterized protein</fullName>
    </submittedName>
</protein>